<dbReference type="Proteomes" id="UP000762676">
    <property type="component" value="Unassembled WGS sequence"/>
</dbReference>
<dbReference type="EMBL" id="BMAT01009017">
    <property type="protein sequence ID" value="GFR96804.1"/>
    <property type="molecule type" value="Genomic_DNA"/>
</dbReference>
<keyword evidence="3" id="KW-1185">Reference proteome</keyword>
<feature type="compositionally biased region" description="Polar residues" evidence="1">
    <location>
        <begin position="71"/>
        <end position="88"/>
    </location>
</feature>
<evidence type="ECO:0008006" key="4">
    <source>
        <dbReference type="Google" id="ProtNLM"/>
    </source>
</evidence>
<accession>A0AAV4HGX7</accession>
<comment type="caution">
    <text evidence="2">The sequence shown here is derived from an EMBL/GenBank/DDBJ whole genome shotgun (WGS) entry which is preliminary data.</text>
</comment>
<protein>
    <recommendedName>
        <fullName evidence="4">Tantalus-like domain-containing protein</fullName>
    </recommendedName>
</protein>
<sequence length="205" mass="23061">MENLEPSLENDGFDLNTDLESGFDKLTFKRLSLQTPKRRRQTIHGNEIKKDNDTFLNSIKKTEKKAHRVTRSTSSGSMSVHPSTSSAGSAALAVENPNLNLSGIVRHTLRRRVSTCVIKHKLKKFQDYSLPYQHDSFALLRETCNVRSNFTSPTRLCRLNAEGKTKAPPKPPRQKTPRRKSGAIGPENSPVWKRRILKVSDGLGI</sequence>
<evidence type="ECO:0000313" key="2">
    <source>
        <dbReference type="EMBL" id="GFR96804.1"/>
    </source>
</evidence>
<feature type="region of interest" description="Disordered" evidence="1">
    <location>
        <begin position="62"/>
        <end position="89"/>
    </location>
</feature>
<reference evidence="2 3" key="1">
    <citation type="journal article" date="2021" name="Elife">
        <title>Chloroplast acquisition without the gene transfer in kleptoplastic sea slugs, Plakobranchus ocellatus.</title>
        <authorList>
            <person name="Maeda T."/>
            <person name="Takahashi S."/>
            <person name="Yoshida T."/>
            <person name="Shimamura S."/>
            <person name="Takaki Y."/>
            <person name="Nagai Y."/>
            <person name="Toyoda A."/>
            <person name="Suzuki Y."/>
            <person name="Arimoto A."/>
            <person name="Ishii H."/>
            <person name="Satoh N."/>
            <person name="Nishiyama T."/>
            <person name="Hasebe M."/>
            <person name="Maruyama T."/>
            <person name="Minagawa J."/>
            <person name="Obokata J."/>
            <person name="Shigenobu S."/>
        </authorList>
    </citation>
    <scope>NUCLEOTIDE SEQUENCE [LARGE SCALE GENOMIC DNA]</scope>
</reference>
<gene>
    <name evidence="2" type="ORF">ElyMa_004461000</name>
</gene>
<evidence type="ECO:0000256" key="1">
    <source>
        <dbReference type="SAM" id="MobiDB-lite"/>
    </source>
</evidence>
<feature type="region of interest" description="Disordered" evidence="1">
    <location>
        <begin position="158"/>
        <end position="189"/>
    </location>
</feature>
<dbReference type="AlphaFoldDB" id="A0AAV4HGX7"/>
<organism evidence="2 3">
    <name type="scientific">Elysia marginata</name>
    <dbReference type="NCBI Taxonomy" id="1093978"/>
    <lineage>
        <taxon>Eukaryota</taxon>
        <taxon>Metazoa</taxon>
        <taxon>Spiralia</taxon>
        <taxon>Lophotrochozoa</taxon>
        <taxon>Mollusca</taxon>
        <taxon>Gastropoda</taxon>
        <taxon>Heterobranchia</taxon>
        <taxon>Euthyneura</taxon>
        <taxon>Panpulmonata</taxon>
        <taxon>Sacoglossa</taxon>
        <taxon>Placobranchoidea</taxon>
        <taxon>Plakobranchidae</taxon>
        <taxon>Elysia</taxon>
    </lineage>
</organism>
<feature type="compositionally biased region" description="Basic residues" evidence="1">
    <location>
        <begin position="172"/>
        <end position="181"/>
    </location>
</feature>
<proteinExistence type="predicted"/>
<evidence type="ECO:0000313" key="3">
    <source>
        <dbReference type="Proteomes" id="UP000762676"/>
    </source>
</evidence>
<name>A0AAV4HGX7_9GAST</name>